<name>A0ABD2YAM6_9GENT</name>
<feature type="region of interest" description="Disordered" evidence="1">
    <location>
        <begin position="200"/>
        <end position="237"/>
    </location>
</feature>
<evidence type="ECO:0000313" key="4">
    <source>
        <dbReference type="Proteomes" id="UP001630127"/>
    </source>
</evidence>
<evidence type="ECO:0000313" key="3">
    <source>
        <dbReference type="EMBL" id="KAL3504076.1"/>
    </source>
</evidence>
<organism evidence="3 4">
    <name type="scientific">Cinchona calisaya</name>
    <dbReference type="NCBI Taxonomy" id="153742"/>
    <lineage>
        <taxon>Eukaryota</taxon>
        <taxon>Viridiplantae</taxon>
        <taxon>Streptophyta</taxon>
        <taxon>Embryophyta</taxon>
        <taxon>Tracheophyta</taxon>
        <taxon>Spermatophyta</taxon>
        <taxon>Magnoliopsida</taxon>
        <taxon>eudicotyledons</taxon>
        <taxon>Gunneridae</taxon>
        <taxon>Pentapetalae</taxon>
        <taxon>asterids</taxon>
        <taxon>lamiids</taxon>
        <taxon>Gentianales</taxon>
        <taxon>Rubiaceae</taxon>
        <taxon>Cinchonoideae</taxon>
        <taxon>Cinchoneae</taxon>
        <taxon>Cinchona</taxon>
    </lineage>
</organism>
<dbReference type="CDD" id="cd12277">
    <property type="entry name" value="RRM3_MEI2_EAR1_like"/>
    <property type="match status" value="1"/>
</dbReference>
<dbReference type="SUPFAM" id="SSF54928">
    <property type="entry name" value="RNA-binding domain, RBD"/>
    <property type="match status" value="1"/>
</dbReference>
<reference evidence="3 4" key="1">
    <citation type="submission" date="2024-11" db="EMBL/GenBank/DDBJ databases">
        <title>A near-complete genome assembly of Cinchona calisaya.</title>
        <authorList>
            <person name="Lian D.C."/>
            <person name="Zhao X.W."/>
            <person name="Wei L."/>
        </authorList>
    </citation>
    <scope>NUCLEOTIDE SEQUENCE [LARGE SCALE GENOMIC DNA]</scope>
    <source>
        <tissue evidence="3">Nenye</tissue>
    </source>
</reference>
<keyword evidence="4" id="KW-1185">Reference proteome</keyword>
<evidence type="ECO:0000259" key="2">
    <source>
        <dbReference type="Pfam" id="PF04059"/>
    </source>
</evidence>
<dbReference type="Proteomes" id="UP001630127">
    <property type="component" value="Unassembled WGS sequence"/>
</dbReference>
<gene>
    <name evidence="3" type="ORF">ACH5RR_033917</name>
</gene>
<sequence length="466" mass="52416">MSPSELATTSPLNPKPLNPHADSWIPEPKTSSTTPPHEHKKSLNKNIMFPHEINTQPSPPSSAIFEPFQQSHFHQTPPLQTPLYIFKTSFDQSFHIWNFYGGCCYYNLGFQPKPATTLLVPSPSICGTVVFKLGSYTAEEVENEILKKGMDQMIIEEKRDSEKASCGEEVWKSTKRFVPPRFRRSRSFECRRRKTLRQVWKPRKAKSDDGVSGGGVVVSSSPPPPTSPPTPKEDSPFTTVMIRNIPNQYRRDNFMQFLDVYCKKYNLEYDFLYLPMDFWRKDNLGYAFVNFTTAAGASKIKSLLEGFKWFGNQLQDGTIFSKKVCEMTWAKIQGKAALVKHFQNSNFTCDNSEYLPVVLSPPRHGSGAMIVPKTLGNLMGLSKFPRPVKKLVSEMVLLAVFNRSMSSWSIVEDVMAVDWVSNDASSVSVPPNLAMRVTAAMGVIGAIGEKFSTIEQMSFGENFSPA</sequence>
<dbReference type="InterPro" id="IPR007201">
    <property type="entry name" value="Mei2-like_Rrm_C"/>
</dbReference>
<dbReference type="InterPro" id="IPR012677">
    <property type="entry name" value="Nucleotide-bd_a/b_plait_sf"/>
</dbReference>
<feature type="compositionally biased region" description="Pro residues" evidence="1">
    <location>
        <begin position="221"/>
        <end position="230"/>
    </location>
</feature>
<dbReference type="Gene3D" id="3.30.70.330">
    <property type="match status" value="1"/>
</dbReference>
<evidence type="ECO:0000256" key="1">
    <source>
        <dbReference type="SAM" id="MobiDB-lite"/>
    </source>
</evidence>
<accession>A0ABD2YAM6</accession>
<feature type="region of interest" description="Disordered" evidence="1">
    <location>
        <begin position="1"/>
        <end position="41"/>
    </location>
</feature>
<dbReference type="InterPro" id="IPR035979">
    <property type="entry name" value="RBD_domain_sf"/>
</dbReference>
<protein>
    <recommendedName>
        <fullName evidence="2">Mei2-like C-terminal RNA recognition motif domain-containing protein</fullName>
    </recommendedName>
</protein>
<comment type="caution">
    <text evidence="3">The sequence shown here is derived from an EMBL/GenBank/DDBJ whole genome shotgun (WGS) entry which is preliminary data.</text>
</comment>
<dbReference type="EMBL" id="JBJUIK010000014">
    <property type="protein sequence ID" value="KAL3504076.1"/>
    <property type="molecule type" value="Genomic_DNA"/>
</dbReference>
<dbReference type="AlphaFoldDB" id="A0ABD2YAM6"/>
<feature type="domain" description="Mei2-like C-terminal RNA recognition motif" evidence="2">
    <location>
        <begin position="238"/>
        <end position="343"/>
    </location>
</feature>
<dbReference type="Pfam" id="PF04059">
    <property type="entry name" value="RRM_2"/>
    <property type="match status" value="1"/>
</dbReference>
<proteinExistence type="predicted"/>
<feature type="compositionally biased region" description="Polar residues" evidence="1">
    <location>
        <begin position="1"/>
        <end position="12"/>
    </location>
</feature>